<feature type="transmembrane region" description="Helical" evidence="7">
    <location>
        <begin position="74"/>
        <end position="98"/>
    </location>
</feature>
<sequence>MQGRHKLNKKFIADFTLLLVVFVWGSTFVIVQDAISFLTPFSFNAIRFFIAFVILSIIYLVFTKKNKLHFTKESIKSGFILGTWLCLGYGFQTFGLLYTTPAKAGFITGLSVVLVPLLSFLLLKYPLNRNIILGVIFAAGGLYMMTMMQSSSFGFGDFLVLLCAVSFAMHIIMTSKYAAKYHAIPLTILQIGVVSLLSFIGSLLFEQPGKMYQLDVLLQPEVVIGLLVTAILATAFAFLAQTYFQAYTSPTRVALIFALEPVFAALTSYFVINEAFTASMIAGCTLILAGIILAEWPVKTSTKLQDQHHSH</sequence>
<dbReference type="Proteomes" id="UP000602076">
    <property type="component" value="Unassembled WGS sequence"/>
</dbReference>
<dbReference type="SUPFAM" id="SSF103481">
    <property type="entry name" value="Multidrug resistance efflux transporter EmrE"/>
    <property type="match status" value="2"/>
</dbReference>
<gene>
    <name evidence="9" type="ORF">IEO70_17490</name>
</gene>
<evidence type="ECO:0000259" key="8">
    <source>
        <dbReference type="Pfam" id="PF00892"/>
    </source>
</evidence>
<accession>A0A927D2Z2</accession>
<keyword evidence="10" id="KW-1185">Reference proteome</keyword>
<evidence type="ECO:0000256" key="6">
    <source>
        <dbReference type="ARBA" id="ARBA00023136"/>
    </source>
</evidence>
<comment type="subcellular location">
    <subcellularLocation>
        <location evidence="1">Cell membrane</location>
        <topology evidence="1">Multi-pass membrane protein</topology>
    </subcellularLocation>
</comment>
<feature type="transmembrane region" description="Helical" evidence="7">
    <location>
        <begin position="217"/>
        <end position="240"/>
    </location>
</feature>
<keyword evidence="6 7" id="KW-0472">Membrane</keyword>
<feature type="transmembrane region" description="Helical" evidence="7">
    <location>
        <begin position="12"/>
        <end position="31"/>
    </location>
</feature>
<evidence type="ECO:0000313" key="9">
    <source>
        <dbReference type="EMBL" id="MBD3110129.1"/>
    </source>
</evidence>
<evidence type="ECO:0000256" key="7">
    <source>
        <dbReference type="SAM" id="Phobius"/>
    </source>
</evidence>
<dbReference type="GO" id="GO:0005886">
    <property type="term" value="C:plasma membrane"/>
    <property type="evidence" value="ECO:0007669"/>
    <property type="project" value="UniProtKB-SubCell"/>
</dbReference>
<dbReference type="Pfam" id="PF00892">
    <property type="entry name" value="EamA"/>
    <property type="match status" value="2"/>
</dbReference>
<feature type="transmembrane region" description="Helical" evidence="7">
    <location>
        <begin position="252"/>
        <end position="272"/>
    </location>
</feature>
<evidence type="ECO:0000256" key="3">
    <source>
        <dbReference type="ARBA" id="ARBA00022475"/>
    </source>
</evidence>
<dbReference type="InterPro" id="IPR037185">
    <property type="entry name" value="EmrE-like"/>
</dbReference>
<feature type="transmembrane region" description="Helical" evidence="7">
    <location>
        <begin position="278"/>
        <end position="298"/>
    </location>
</feature>
<feature type="transmembrane region" description="Helical" evidence="7">
    <location>
        <begin position="104"/>
        <end position="123"/>
    </location>
</feature>
<protein>
    <submittedName>
        <fullName evidence="9">DMT family transporter</fullName>
    </submittedName>
</protein>
<dbReference type="PANTHER" id="PTHR42920">
    <property type="entry name" value="OS03G0707200 PROTEIN-RELATED"/>
    <property type="match status" value="1"/>
</dbReference>
<keyword evidence="5 7" id="KW-1133">Transmembrane helix</keyword>
<organism evidence="9 10">
    <name type="scientific">Peribacillus faecalis</name>
    <dbReference type="NCBI Taxonomy" id="2772559"/>
    <lineage>
        <taxon>Bacteria</taxon>
        <taxon>Bacillati</taxon>
        <taxon>Bacillota</taxon>
        <taxon>Bacilli</taxon>
        <taxon>Bacillales</taxon>
        <taxon>Bacillaceae</taxon>
        <taxon>Peribacillus</taxon>
    </lineage>
</organism>
<dbReference type="AlphaFoldDB" id="A0A927D2Z2"/>
<feature type="transmembrane region" description="Helical" evidence="7">
    <location>
        <begin position="153"/>
        <end position="172"/>
    </location>
</feature>
<evidence type="ECO:0000256" key="4">
    <source>
        <dbReference type="ARBA" id="ARBA00022692"/>
    </source>
</evidence>
<keyword evidence="3" id="KW-1003">Cell membrane</keyword>
<feature type="transmembrane region" description="Helical" evidence="7">
    <location>
        <begin position="43"/>
        <end position="62"/>
    </location>
</feature>
<comment type="caution">
    <text evidence="9">The sequence shown here is derived from an EMBL/GenBank/DDBJ whole genome shotgun (WGS) entry which is preliminary data.</text>
</comment>
<dbReference type="InterPro" id="IPR000620">
    <property type="entry name" value="EamA_dom"/>
</dbReference>
<proteinExistence type="inferred from homology"/>
<evidence type="ECO:0000256" key="5">
    <source>
        <dbReference type="ARBA" id="ARBA00022989"/>
    </source>
</evidence>
<feature type="transmembrane region" description="Helical" evidence="7">
    <location>
        <begin position="130"/>
        <end position="147"/>
    </location>
</feature>
<keyword evidence="4 7" id="KW-0812">Transmembrane</keyword>
<comment type="similarity">
    <text evidence="2">Belongs to the EamA transporter family.</text>
</comment>
<dbReference type="InterPro" id="IPR051258">
    <property type="entry name" value="Diverse_Substrate_Transporter"/>
</dbReference>
<feature type="domain" description="EamA" evidence="8">
    <location>
        <begin position="13"/>
        <end position="146"/>
    </location>
</feature>
<evidence type="ECO:0000256" key="1">
    <source>
        <dbReference type="ARBA" id="ARBA00004651"/>
    </source>
</evidence>
<evidence type="ECO:0000256" key="2">
    <source>
        <dbReference type="ARBA" id="ARBA00007362"/>
    </source>
</evidence>
<dbReference type="PANTHER" id="PTHR42920:SF5">
    <property type="entry name" value="EAMA DOMAIN-CONTAINING PROTEIN"/>
    <property type="match status" value="1"/>
</dbReference>
<reference evidence="9" key="1">
    <citation type="submission" date="2020-09" db="EMBL/GenBank/DDBJ databases">
        <title>Bacillus faecalis sp. nov., a moderately halophilic bacterium isolated from cow faeces.</title>
        <authorList>
            <person name="Jiang L."/>
            <person name="Lee J."/>
        </authorList>
    </citation>
    <scope>NUCLEOTIDE SEQUENCE</scope>
    <source>
        <strain evidence="9">AGMB 02131</strain>
    </source>
</reference>
<dbReference type="EMBL" id="JACXSI010000055">
    <property type="protein sequence ID" value="MBD3110129.1"/>
    <property type="molecule type" value="Genomic_DNA"/>
</dbReference>
<feature type="transmembrane region" description="Helical" evidence="7">
    <location>
        <begin position="184"/>
        <end position="205"/>
    </location>
</feature>
<feature type="domain" description="EamA" evidence="8">
    <location>
        <begin position="155"/>
        <end position="293"/>
    </location>
</feature>
<name>A0A927D2Z2_9BACI</name>
<evidence type="ECO:0000313" key="10">
    <source>
        <dbReference type="Proteomes" id="UP000602076"/>
    </source>
</evidence>